<organism evidence="1 2">
    <name type="scientific">Onchocerca volvulus</name>
    <dbReference type="NCBI Taxonomy" id="6282"/>
    <lineage>
        <taxon>Eukaryota</taxon>
        <taxon>Metazoa</taxon>
        <taxon>Ecdysozoa</taxon>
        <taxon>Nematoda</taxon>
        <taxon>Chromadorea</taxon>
        <taxon>Rhabditida</taxon>
        <taxon>Spirurina</taxon>
        <taxon>Spiruromorpha</taxon>
        <taxon>Filarioidea</taxon>
        <taxon>Onchocercidae</taxon>
        <taxon>Onchocerca</taxon>
    </lineage>
</organism>
<protein>
    <submittedName>
        <fullName evidence="1">Uncharacterized protein</fullName>
    </submittedName>
</protein>
<dbReference type="AlphaFoldDB" id="A0A8R1XV65"/>
<proteinExistence type="predicted"/>
<dbReference type="Proteomes" id="UP000024404">
    <property type="component" value="Unassembled WGS sequence"/>
</dbReference>
<reference evidence="1" key="2">
    <citation type="submission" date="2022-06" db="UniProtKB">
        <authorList>
            <consortium name="EnsemblMetazoa"/>
        </authorList>
    </citation>
    <scope>IDENTIFICATION</scope>
</reference>
<evidence type="ECO:0000313" key="1">
    <source>
        <dbReference type="EnsemblMetazoa" id="OVOC4319.1"/>
    </source>
</evidence>
<name>A0A8R1XV65_ONCVO</name>
<dbReference type="EnsemblMetazoa" id="OVOC4319.1">
    <property type="protein sequence ID" value="OVOC4319.1"/>
    <property type="gene ID" value="WBGene00241128"/>
</dbReference>
<dbReference type="EMBL" id="CMVM020000129">
    <property type="status" value="NOT_ANNOTATED_CDS"/>
    <property type="molecule type" value="Genomic_DNA"/>
</dbReference>
<evidence type="ECO:0000313" key="2">
    <source>
        <dbReference type="Proteomes" id="UP000024404"/>
    </source>
</evidence>
<accession>A0A8R1XV65</accession>
<sequence>MQSSSGSCFQVPNDDNALFDRFCLFEPWNSSAILSQKNGAFANNKYKCRKKRIKLQPFSAVGEAETTAQLTYRHRIYA</sequence>
<reference evidence="2" key="1">
    <citation type="submission" date="2013-10" db="EMBL/GenBank/DDBJ databases">
        <title>Genome sequencing of Onchocerca volvulus.</title>
        <authorList>
            <person name="Cotton J."/>
            <person name="Tsai J."/>
            <person name="Stanley E."/>
            <person name="Tracey A."/>
            <person name="Holroyd N."/>
            <person name="Lustigman S."/>
            <person name="Berriman M."/>
        </authorList>
    </citation>
    <scope>NUCLEOTIDE SEQUENCE</scope>
</reference>
<keyword evidence="2" id="KW-1185">Reference proteome</keyword>